<dbReference type="EMBL" id="JAEMWU010000002">
    <property type="protein sequence ID" value="MBN8206609.1"/>
    <property type="molecule type" value="Genomic_DNA"/>
</dbReference>
<evidence type="ECO:0000313" key="5">
    <source>
        <dbReference type="Proteomes" id="UP000664385"/>
    </source>
</evidence>
<dbReference type="InterPro" id="IPR001647">
    <property type="entry name" value="HTH_TetR"/>
</dbReference>
<keyword evidence="1 2" id="KW-0238">DNA-binding</keyword>
<dbReference type="Proteomes" id="UP000664385">
    <property type="component" value="Unassembled WGS sequence"/>
</dbReference>
<name>A0A939DX24_9MICO</name>
<reference evidence="4" key="1">
    <citation type="submission" date="2020-12" db="EMBL/GenBank/DDBJ databases">
        <title>PHA producing bacteria isolated from mangrove.</title>
        <authorList>
            <person name="Zheng W."/>
            <person name="Yu S."/>
            <person name="Huang Y."/>
        </authorList>
    </citation>
    <scope>NUCLEOTIDE SEQUENCE</scope>
    <source>
        <strain evidence="4">GN8-5</strain>
    </source>
</reference>
<organism evidence="4 5">
    <name type="scientific">Microbacterium esteraromaticum</name>
    <dbReference type="NCBI Taxonomy" id="57043"/>
    <lineage>
        <taxon>Bacteria</taxon>
        <taxon>Bacillati</taxon>
        <taxon>Actinomycetota</taxon>
        <taxon>Actinomycetes</taxon>
        <taxon>Micrococcales</taxon>
        <taxon>Microbacteriaceae</taxon>
        <taxon>Microbacterium</taxon>
    </lineage>
</organism>
<dbReference type="PROSITE" id="PS50977">
    <property type="entry name" value="HTH_TETR_2"/>
    <property type="match status" value="1"/>
</dbReference>
<proteinExistence type="predicted"/>
<sequence>MDARVRRSRDALRAAVLEAAAVTPIAQLTVSQICQSAGVTRDTFYRHAAAPAELLADALEAELEPILADMPATRVLDESERALLTHIQQRAAVYRGAMQPVLAAPIRFALDAALRRGLRLWLQLHPDIVPDAIAADPAALRIAIAYSAAGTVGAIEEWLPDGGDPDRAAEMILAASPQWWRATSAIEERKQS</sequence>
<evidence type="ECO:0000256" key="2">
    <source>
        <dbReference type="PROSITE-ProRule" id="PRU00335"/>
    </source>
</evidence>
<evidence type="ECO:0000256" key="1">
    <source>
        <dbReference type="ARBA" id="ARBA00023125"/>
    </source>
</evidence>
<accession>A0A939DX24</accession>
<feature type="DNA-binding region" description="H-T-H motif" evidence="2">
    <location>
        <begin position="29"/>
        <end position="48"/>
    </location>
</feature>
<protein>
    <recommendedName>
        <fullName evidence="3">HTH tetR-type domain-containing protein</fullName>
    </recommendedName>
</protein>
<gene>
    <name evidence="4" type="ORF">JF543_11650</name>
</gene>
<evidence type="ECO:0000313" key="4">
    <source>
        <dbReference type="EMBL" id="MBN8206609.1"/>
    </source>
</evidence>
<dbReference type="Gene3D" id="1.10.357.10">
    <property type="entry name" value="Tetracycline Repressor, domain 2"/>
    <property type="match status" value="1"/>
</dbReference>
<dbReference type="InterPro" id="IPR009057">
    <property type="entry name" value="Homeodomain-like_sf"/>
</dbReference>
<dbReference type="AlphaFoldDB" id="A0A939DX24"/>
<feature type="domain" description="HTH tetR-type" evidence="3">
    <location>
        <begin position="6"/>
        <end position="66"/>
    </location>
</feature>
<dbReference type="SUPFAM" id="SSF46689">
    <property type="entry name" value="Homeodomain-like"/>
    <property type="match status" value="1"/>
</dbReference>
<evidence type="ECO:0000259" key="3">
    <source>
        <dbReference type="PROSITE" id="PS50977"/>
    </source>
</evidence>
<dbReference type="GO" id="GO:0003677">
    <property type="term" value="F:DNA binding"/>
    <property type="evidence" value="ECO:0007669"/>
    <property type="project" value="UniProtKB-UniRule"/>
</dbReference>
<comment type="caution">
    <text evidence="4">The sequence shown here is derived from an EMBL/GenBank/DDBJ whole genome shotgun (WGS) entry which is preliminary data.</text>
</comment>
<dbReference type="RefSeq" id="WP_206824465.1">
    <property type="nucleotide sequence ID" value="NZ_JAEMWU010000002.1"/>
</dbReference>